<proteinExistence type="predicted"/>
<dbReference type="EMBL" id="HACG01005627">
    <property type="protein sequence ID" value="CEK52492.1"/>
    <property type="molecule type" value="Transcribed_RNA"/>
</dbReference>
<protein>
    <submittedName>
        <fullName evidence="2">Uncharacterized protein</fullName>
    </submittedName>
</protein>
<feature type="non-terminal residue" evidence="2">
    <location>
        <position position="1"/>
    </location>
</feature>
<accession>A0A0B6Y850</accession>
<organism evidence="2">
    <name type="scientific">Arion vulgaris</name>
    <dbReference type="NCBI Taxonomy" id="1028688"/>
    <lineage>
        <taxon>Eukaryota</taxon>
        <taxon>Metazoa</taxon>
        <taxon>Spiralia</taxon>
        <taxon>Lophotrochozoa</taxon>
        <taxon>Mollusca</taxon>
        <taxon>Gastropoda</taxon>
        <taxon>Heterobranchia</taxon>
        <taxon>Euthyneura</taxon>
        <taxon>Panpulmonata</taxon>
        <taxon>Eupulmonata</taxon>
        <taxon>Stylommatophora</taxon>
        <taxon>Helicina</taxon>
        <taxon>Arionoidea</taxon>
        <taxon>Arionidae</taxon>
        <taxon>Arion</taxon>
    </lineage>
</organism>
<reference evidence="2" key="1">
    <citation type="submission" date="2014-12" db="EMBL/GenBank/DDBJ databases">
        <title>Insight into the proteome of Arion vulgaris.</title>
        <authorList>
            <person name="Aradska J."/>
            <person name="Bulat T."/>
            <person name="Smidak R."/>
            <person name="Sarate P."/>
            <person name="Gangsoo J."/>
            <person name="Sialana F."/>
            <person name="Bilban M."/>
            <person name="Lubec G."/>
        </authorList>
    </citation>
    <scope>NUCLEOTIDE SEQUENCE</scope>
    <source>
        <tissue evidence="2">Skin</tissue>
    </source>
</reference>
<keyword evidence="1" id="KW-0472">Membrane</keyword>
<name>A0A0B6Y850_9EUPU</name>
<dbReference type="AlphaFoldDB" id="A0A0B6Y850"/>
<keyword evidence="1" id="KW-0812">Transmembrane</keyword>
<evidence type="ECO:0000256" key="1">
    <source>
        <dbReference type="SAM" id="Phobius"/>
    </source>
</evidence>
<gene>
    <name evidence="2" type="primary">ORF17014</name>
</gene>
<keyword evidence="1" id="KW-1133">Transmembrane helix</keyword>
<sequence length="132" mass="15095">WKRNLVDLRKRHQQAKESFKVREINKLPFQFTFKLPGQGYIRMKFNLFFVFLSIVVAILTTESGTNARDIKDYIGQTPLVFGRRGLNPNTNSLFFGKRGLIDSGVSIGELKNACSMLMTYLEDVDNIASDEV</sequence>
<feature type="transmembrane region" description="Helical" evidence="1">
    <location>
        <begin position="43"/>
        <end position="61"/>
    </location>
</feature>
<evidence type="ECO:0000313" key="2">
    <source>
        <dbReference type="EMBL" id="CEK52492.1"/>
    </source>
</evidence>